<dbReference type="Pfam" id="PF01149">
    <property type="entry name" value="Fapy_DNA_glyco"/>
    <property type="match status" value="1"/>
</dbReference>
<evidence type="ECO:0000313" key="2">
    <source>
        <dbReference type="EMBL" id="BET05332.1"/>
    </source>
</evidence>
<reference evidence="2" key="1">
    <citation type="submission" date="2024-06" db="EMBL/GenBank/DDBJ databases">
        <title>Whole Genome Sequence of Streptococcus sp. strain SN-1.</title>
        <authorList>
            <person name="Saito M."/>
            <person name="Kuwahara N."/>
            <person name="Senpuku H."/>
        </authorList>
    </citation>
    <scope>NUCLEOTIDE SEQUENCE</scope>
    <source>
        <strain evidence="2">SN-1</strain>
    </source>
</reference>
<dbReference type="GO" id="GO:0006284">
    <property type="term" value="P:base-excision repair"/>
    <property type="evidence" value="ECO:0007669"/>
    <property type="project" value="InterPro"/>
</dbReference>
<gene>
    <name evidence="2" type="ORF">MASAN616_11950</name>
</gene>
<dbReference type="SUPFAM" id="SSF81624">
    <property type="entry name" value="N-terminal domain of MutM-like DNA repair proteins"/>
    <property type="match status" value="1"/>
</dbReference>
<evidence type="ECO:0000259" key="1">
    <source>
        <dbReference type="PROSITE" id="PS51068"/>
    </source>
</evidence>
<organism evidence="2">
    <name type="scientific">Streptococcus sp. SN-1</name>
    <dbReference type="NCBI Taxonomy" id="3074854"/>
    <lineage>
        <taxon>Bacteria</taxon>
        <taxon>Bacillati</taxon>
        <taxon>Bacillota</taxon>
        <taxon>Bacilli</taxon>
        <taxon>Lactobacillales</taxon>
        <taxon>Streptococcaceae</taxon>
        <taxon>Streptococcus</taxon>
    </lineage>
</organism>
<dbReference type="GO" id="GO:0008270">
    <property type="term" value="F:zinc ion binding"/>
    <property type="evidence" value="ECO:0007669"/>
    <property type="project" value="InterPro"/>
</dbReference>
<dbReference type="Gene3D" id="3.20.190.10">
    <property type="entry name" value="MutM-like, N-terminal"/>
    <property type="match status" value="1"/>
</dbReference>
<dbReference type="AlphaFoldDB" id="A0AAT9G1Q0"/>
<dbReference type="PROSITE" id="PS51068">
    <property type="entry name" value="FPG_CAT"/>
    <property type="match status" value="1"/>
</dbReference>
<feature type="domain" description="Formamidopyrimidine-DNA glycosylase catalytic" evidence="1">
    <location>
        <begin position="2"/>
        <end position="39"/>
    </location>
</feature>
<proteinExistence type="predicted"/>
<accession>A0AAT9G1Q0</accession>
<protein>
    <recommendedName>
        <fullName evidence="1">Formamidopyrimidine-DNA glycosylase catalytic domain-containing protein</fullName>
    </recommendedName>
</protein>
<dbReference type="InterPro" id="IPR012319">
    <property type="entry name" value="FPG_cat"/>
</dbReference>
<dbReference type="EMBL" id="AP028929">
    <property type="protein sequence ID" value="BET05332.1"/>
    <property type="molecule type" value="Genomic_DNA"/>
</dbReference>
<sequence>MPELPEVETVRRGLEKLILGKKISSIEIRYPKMIKTDLD</sequence>
<dbReference type="InterPro" id="IPR035937">
    <property type="entry name" value="FPG_N"/>
</dbReference>
<dbReference type="GO" id="GO:0003906">
    <property type="term" value="F:DNA-(apurinic or apyrimidinic site) endonuclease activity"/>
    <property type="evidence" value="ECO:0007669"/>
    <property type="project" value="InterPro"/>
</dbReference>
<name>A0AAT9G1Q0_9STRE</name>
<dbReference type="GO" id="GO:0019104">
    <property type="term" value="F:DNA N-glycosylase activity"/>
    <property type="evidence" value="ECO:0007669"/>
    <property type="project" value="InterPro"/>
</dbReference>